<dbReference type="InterPro" id="IPR014500">
    <property type="entry name" value="UCP019307_cupin"/>
</dbReference>
<dbReference type="Gene3D" id="2.60.120.10">
    <property type="entry name" value="Jelly Rolls"/>
    <property type="match status" value="1"/>
</dbReference>
<dbReference type="PANTHER" id="PTHR36448:SF2">
    <property type="entry name" value="CUPIN TYPE-1 DOMAIN-CONTAINING PROTEIN"/>
    <property type="match status" value="1"/>
</dbReference>
<dbReference type="CDD" id="cd02219">
    <property type="entry name" value="cupin_YjlB-like"/>
    <property type="match status" value="1"/>
</dbReference>
<sequence>MVIEHFFLSENGWVPNNAHLPVIGYRGVAPDEGGDLARTFERTFAGNHWQGTWRNGIFDYHHYHTMAHEVLGIARGHGVVMLGGPGGREIEVSAGDCLILPAGTGHCRISASEDFLVVGGYPPGQDPDLRREAPGEAGLHIIATLPLPETDPLGGDAVSKLWQNGG</sequence>
<protein>
    <submittedName>
        <fullName evidence="2">Cupin domain-containing protein</fullName>
    </submittedName>
</protein>
<evidence type="ECO:0000259" key="1">
    <source>
        <dbReference type="Pfam" id="PF07883"/>
    </source>
</evidence>
<dbReference type="InterPro" id="IPR047121">
    <property type="entry name" value="YjiB-like"/>
</dbReference>
<proteinExistence type="predicted"/>
<evidence type="ECO:0000313" key="3">
    <source>
        <dbReference type="Proteomes" id="UP000606921"/>
    </source>
</evidence>
<dbReference type="PIRSF" id="PIRSF019307">
    <property type="entry name" value="UCP019307"/>
    <property type="match status" value="1"/>
</dbReference>
<dbReference type="InterPro" id="IPR011051">
    <property type="entry name" value="RmlC_Cupin_sf"/>
</dbReference>
<comment type="caution">
    <text evidence="2">The sequence shown here is derived from an EMBL/GenBank/DDBJ whole genome shotgun (WGS) entry which is preliminary data.</text>
</comment>
<reference evidence="2 3" key="1">
    <citation type="submission" date="2020-11" db="EMBL/GenBank/DDBJ databases">
        <authorList>
            <person name="Lassalle F."/>
        </authorList>
    </citation>
    <scope>NUCLEOTIDE SEQUENCE [LARGE SCALE GENOMIC DNA]</scope>
    <source>
        <strain evidence="2 3">JC140</strain>
    </source>
</reference>
<keyword evidence="3" id="KW-1185">Reference proteome</keyword>
<organism evidence="2 3">
    <name type="scientific">Pseudorhizobium endolithicum</name>
    <dbReference type="NCBI Taxonomy" id="1191678"/>
    <lineage>
        <taxon>Bacteria</taxon>
        <taxon>Pseudomonadati</taxon>
        <taxon>Pseudomonadota</taxon>
        <taxon>Alphaproteobacteria</taxon>
        <taxon>Hyphomicrobiales</taxon>
        <taxon>Rhizobiaceae</taxon>
        <taxon>Rhizobium/Agrobacterium group</taxon>
        <taxon>Pseudorhizobium</taxon>
    </lineage>
</organism>
<dbReference type="SUPFAM" id="SSF51182">
    <property type="entry name" value="RmlC-like cupins"/>
    <property type="match status" value="1"/>
</dbReference>
<feature type="domain" description="Cupin type-2" evidence="1">
    <location>
        <begin position="61"/>
        <end position="113"/>
    </location>
</feature>
<evidence type="ECO:0000313" key="2">
    <source>
        <dbReference type="EMBL" id="CAD7023857.1"/>
    </source>
</evidence>
<accession>A0ABM8PDU3</accession>
<dbReference type="Pfam" id="PF07883">
    <property type="entry name" value="Cupin_2"/>
    <property type="match status" value="1"/>
</dbReference>
<gene>
    <name evidence="2" type="ORF">REJC140_00350</name>
</gene>
<dbReference type="PANTHER" id="PTHR36448">
    <property type="entry name" value="BLR7373 PROTEIN"/>
    <property type="match status" value="1"/>
</dbReference>
<dbReference type="InterPro" id="IPR014710">
    <property type="entry name" value="RmlC-like_jellyroll"/>
</dbReference>
<dbReference type="RefSeq" id="WP_142520218.1">
    <property type="nucleotide sequence ID" value="NZ_CABFWF030000001.1"/>
</dbReference>
<dbReference type="EMBL" id="CABFWF030000001">
    <property type="protein sequence ID" value="CAD7023857.1"/>
    <property type="molecule type" value="Genomic_DNA"/>
</dbReference>
<dbReference type="InterPro" id="IPR013096">
    <property type="entry name" value="Cupin_2"/>
</dbReference>
<dbReference type="Proteomes" id="UP000606921">
    <property type="component" value="Unassembled WGS sequence"/>
</dbReference>
<name>A0ABM8PDU3_9HYPH</name>